<reference evidence="3" key="1">
    <citation type="submission" date="2022-11" db="UniProtKB">
        <authorList>
            <consortium name="WormBaseParasite"/>
        </authorList>
    </citation>
    <scope>IDENTIFICATION</scope>
</reference>
<proteinExistence type="predicted"/>
<feature type="region of interest" description="Disordered" evidence="1">
    <location>
        <begin position="245"/>
        <end position="295"/>
    </location>
</feature>
<dbReference type="PANTHER" id="PTHR35450">
    <property type="entry name" value="REVERSE TRANSCRIPTASE DOMAIN-CONTAINING PROTEIN"/>
    <property type="match status" value="1"/>
</dbReference>
<dbReference type="PANTHER" id="PTHR35450:SF2">
    <property type="entry name" value="REVERSE TRANSCRIPTASE DOMAIN-CONTAINING PROTEIN"/>
    <property type="match status" value="1"/>
</dbReference>
<dbReference type="AlphaFoldDB" id="A0A915L320"/>
<keyword evidence="2" id="KW-1185">Reference proteome</keyword>
<dbReference type="Proteomes" id="UP000887565">
    <property type="component" value="Unplaced"/>
</dbReference>
<feature type="region of interest" description="Disordered" evidence="1">
    <location>
        <begin position="95"/>
        <end position="163"/>
    </location>
</feature>
<accession>A0A915L320</accession>
<feature type="compositionally biased region" description="Low complexity" evidence="1">
    <location>
        <begin position="265"/>
        <end position="276"/>
    </location>
</feature>
<feature type="compositionally biased region" description="Basic and acidic residues" evidence="1">
    <location>
        <begin position="286"/>
        <end position="295"/>
    </location>
</feature>
<feature type="region of interest" description="Disordered" evidence="1">
    <location>
        <begin position="1"/>
        <end position="30"/>
    </location>
</feature>
<feature type="compositionally biased region" description="Basic and acidic residues" evidence="1">
    <location>
        <begin position="8"/>
        <end position="21"/>
    </location>
</feature>
<evidence type="ECO:0000313" key="2">
    <source>
        <dbReference type="Proteomes" id="UP000887565"/>
    </source>
</evidence>
<evidence type="ECO:0000256" key="1">
    <source>
        <dbReference type="SAM" id="MobiDB-lite"/>
    </source>
</evidence>
<feature type="compositionally biased region" description="Polar residues" evidence="1">
    <location>
        <begin position="250"/>
        <end position="264"/>
    </location>
</feature>
<organism evidence="2 3">
    <name type="scientific">Romanomermis culicivorax</name>
    <name type="common">Nematode worm</name>
    <dbReference type="NCBI Taxonomy" id="13658"/>
    <lineage>
        <taxon>Eukaryota</taxon>
        <taxon>Metazoa</taxon>
        <taxon>Ecdysozoa</taxon>
        <taxon>Nematoda</taxon>
        <taxon>Enoplea</taxon>
        <taxon>Dorylaimia</taxon>
        <taxon>Mermithida</taxon>
        <taxon>Mermithoidea</taxon>
        <taxon>Mermithidae</taxon>
        <taxon>Romanomermis</taxon>
    </lineage>
</organism>
<name>A0A915L320_ROMCU</name>
<protein>
    <submittedName>
        <fullName evidence="3">Reverse transcriptase</fullName>
    </submittedName>
</protein>
<dbReference type="WBParaSite" id="nRc.2.0.1.t45131-RA">
    <property type="protein sequence ID" value="nRc.2.0.1.t45131-RA"/>
    <property type="gene ID" value="nRc.2.0.1.g45131"/>
</dbReference>
<evidence type="ECO:0000313" key="3">
    <source>
        <dbReference type="WBParaSite" id="nRc.2.0.1.t45131-RA"/>
    </source>
</evidence>
<sequence>MWSQKQGGAEKAKKFDKKSKGGGDSQGGGRGLFLTMPLNRLFNIFGVTEGGATFGPDVEYAEIERLENEGRPSSSNEAARLAALEAAVLRIEAKMGETPLTEGQKERKRKKAQPQTNKSEIPDNNGEAISSNGEEEAQAGPAAKRPCLLGGRSPPGHDAEETSAQSIGLLALGSKKAIRTEEAEMPLGSVTNLLEGELALVPPTSNSVLLEGQMAVAPSTSNGVQGVYTPVRISPRTGRRTIGAHFSGAAQPSNGEGSTFTLNGSRSQEQETSSSQAPCGPGGPQVREEDNGVRETEVEAEVARVEITQPEILAEVAPLEGQLIPNDVEAEQAETFRLEFEKVFKEARRIEKRVPLKLVRDTRMPQKYLEYSESAISEVVRGNPDMETLNCAVYSAALAIQHMVLVSWKLFKSLQVRRHRSPISDFEETMERFGIQVETDQPNHSIRLNGLVFTDPTLAAHSIVRLLRQVEQEQFAEQFTQKLTAYQTFSNDQLDQSRSYKWLRMGMLGSEAANNIIAAQEGQLLVNAHPANRNKGVDPSCGLRCRCGMETAEHILTICPHWRTILMVKRHNSVARNIYYLLCVKYGFDTRHFNQTIEGCRQNGPITLYWDHPIITTKKVLHHRPDLVVVDEQSKTVLIIEVWVAWHTRLCDQEMRKHSKYDVNSTLTVEQEPATGEPFPVGENLATEMGRDLGCKVTRVPIVIGATGEISKNLRSNLNKLGLTARECEKLIERMARSAVIGSAVIFKAHCSIKQ</sequence>